<dbReference type="Proteomes" id="UP000481043">
    <property type="component" value="Unassembled WGS sequence"/>
</dbReference>
<keyword evidence="1" id="KW-0472">Membrane</keyword>
<reference evidence="3 4" key="1">
    <citation type="submission" date="2020-02" db="EMBL/GenBank/DDBJ databases">
        <title>Bacillus aquiflavi sp. nov., isolated from yellow water of strong flavor Chinese baijiu in Yibin region of China.</title>
        <authorList>
            <person name="Xie J."/>
        </authorList>
    </citation>
    <scope>NUCLEOTIDE SEQUENCE [LARGE SCALE GENOMIC DNA]</scope>
    <source>
        <strain evidence="3 4">SA4</strain>
    </source>
</reference>
<feature type="chain" id="PRO_5027047337" evidence="2">
    <location>
        <begin position="22"/>
        <end position="191"/>
    </location>
</feature>
<protein>
    <submittedName>
        <fullName evidence="3">Uncharacterized protein</fullName>
    </submittedName>
</protein>
<dbReference type="EMBL" id="JAAIWM010000002">
    <property type="protein sequence ID" value="NEY71475.1"/>
    <property type="molecule type" value="Genomic_DNA"/>
</dbReference>
<name>A0A6M0Q530_9BACI</name>
<evidence type="ECO:0000313" key="4">
    <source>
        <dbReference type="Proteomes" id="UP000481043"/>
    </source>
</evidence>
<evidence type="ECO:0000256" key="1">
    <source>
        <dbReference type="SAM" id="Phobius"/>
    </source>
</evidence>
<gene>
    <name evidence="3" type="ORF">G4D63_06925</name>
</gene>
<comment type="caution">
    <text evidence="3">The sequence shown here is derived from an EMBL/GenBank/DDBJ whole genome shotgun (WGS) entry which is preliminary data.</text>
</comment>
<keyword evidence="1" id="KW-1133">Transmembrane helix</keyword>
<dbReference type="RefSeq" id="WP_163178926.1">
    <property type="nucleotide sequence ID" value="NZ_JAAIWM010000002.1"/>
</dbReference>
<accession>A0A6M0Q530</accession>
<dbReference type="AlphaFoldDB" id="A0A6M0Q530"/>
<evidence type="ECO:0000313" key="3">
    <source>
        <dbReference type="EMBL" id="NEY71475.1"/>
    </source>
</evidence>
<organism evidence="3 4">
    <name type="scientific">Bacillus mesophilus</name>
    <dbReference type="NCBI Taxonomy" id="1808955"/>
    <lineage>
        <taxon>Bacteria</taxon>
        <taxon>Bacillati</taxon>
        <taxon>Bacillota</taxon>
        <taxon>Bacilli</taxon>
        <taxon>Bacillales</taxon>
        <taxon>Bacillaceae</taxon>
        <taxon>Bacillus</taxon>
    </lineage>
</organism>
<proteinExistence type="predicted"/>
<feature type="transmembrane region" description="Helical" evidence="1">
    <location>
        <begin position="166"/>
        <end position="185"/>
    </location>
</feature>
<keyword evidence="4" id="KW-1185">Reference proteome</keyword>
<sequence length="191" mass="21708">MFRLVGIFICCFFLLTSTVWGATDPVEVEEIKKNAPVHLIGKVIADELHRDFSDSSGPSQIRVMTLQQEQLLRVSPEVAPLGEYVQVFYSYIPVWQSELYEGGKRVDVTVGDIVEIYLDRGEFGFEPALGGDTIEHIVYMDKRAEPIPEPFLHKLTRETAKLLDTYLSVTVFLGFLLFILVVIFLHKKISI</sequence>
<keyword evidence="1" id="KW-0812">Transmembrane</keyword>
<evidence type="ECO:0000256" key="2">
    <source>
        <dbReference type="SAM" id="SignalP"/>
    </source>
</evidence>
<keyword evidence="2" id="KW-0732">Signal</keyword>
<feature type="signal peptide" evidence="2">
    <location>
        <begin position="1"/>
        <end position="21"/>
    </location>
</feature>